<protein>
    <recommendedName>
        <fullName evidence="5">RRM domain-containing protein</fullName>
    </recommendedName>
</protein>
<dbReference type="InterPro" id="IPR046960">
    <property type="entry name" value="PPR_At4g14850-like_plant"/>
</dbReference>
<dbReference type="InterPro" id="IPR054059">
    <property type="entry name" value="MORF/ORRM1/DAG-like_MORF"/>
</dbReference>
<feature type="repeat" description="PPR" evidence="4">
    <location>
        <begin position="354"/>
        <end position="384"/>
    </location>
</feature>
<dbReference type="GO" id="GO:0009451">
    <property type="term" value="P:RNA modification"/>
    <property type="evidence" value="ECO:0007669"/>
    <property type="project" value="InterPro"/>
</dbReference>
<dbReference type="Gene3D" id="3.30.70.330">
    <property type="match status" value="1"/>
</dbReference>
<keyword evidence="7" id="KW-1185">Reference proteome</keyword>
<dbReference type="Pfam" id="PF00076">
    <property type="entry name" value="RRM_1"/>
    <property type="match status" value="1"/>
</dbReference>
<dbReference type="FunFam" id="1.25.40.10:FF:000511">
    <property type="entry name" value="Pentatricopeptide repeat-containing protein"/>
    <property type="match status" value="1"/>
</dbReference>
<dbReference type="InterPro" id="IPR000504">
    <property type="entry name" value="RRM_dom"/>
</dbReference>
<name>A0A5D2B3A0_GOSDA</name>
<gene>
    <name evidence="6" type="ORF">ES288_D10G249200v1</name>
</gene>
<evidence type="ECO:0000256" key="1">
    <source>
        <dbReference type="ARBA" id="ARBA00006643"/>
    </source>
</evidence>
<dbReference type="Pfam" id="PF21864">
    <property type="entry name" value="MORF_dom"/>
    <property type="match status" value="2"/>
</dbReference>
<dbReference type="Pfam" id="PF20430">
    <property type="entry name" value="Eplus_motif"/>
    <property type="match status" value="1"/>
</dbReference>
<dbReference type="Pfam" id="PF13041">
    <property type="entry name" value="PPR_2"/>
    <property type="match status" value="4"/>
</dbReference>
<organism evidence="6 7">
    <name type="scientific">Gossypium darwinii</name>
    <name type="common">Darwin's cotton</name>
    <name type="synonym">Gossypium barbadense var. darwinii</name>
    <dbReference type="NCBI Taxonomy" id="34276"/>
    <lineage>
        <taxon>Eukaryota</taxon>
        <taxon>Viridiplantae</taxon>
        <taxon>Streptophyta</taxon>
        <taxon>Embryophyta</taxon>
        <taxon>Tracheophyta</taxon>
        <taxon>Spermatophyta</taxon>
        <taxon>Magnoliopsida</taxon>
        <taxon>eudicotyledons</taxon>
        <taxon>Gunneridae</taxon>
        <taxon>Pentapetalae</taxon>
        <taxon>rosids</taxon>
        <taxon>malvids</taxon>
        <taxon>Malvales</taxon>
        <taxon>Malvaceae</taxon>
        <taxon>Malvoideae</taxon>
        <taxon>Gossypium</taxon>
    </lineage>
</organism>
<evidence type="ECO:0000256" key="3">
    <source>
        <dbReference type="PROSITE-ProRule" id="PRU00176"/>
    </source>
</evidence>
<feature type="repeat" description="PPR" evidence="4">
    <location>
        <begin position="82"/>
        <end position="116"/>
    </location>
</feature>
<dbReference type="PROSITE" id="PS51375">
    <property type="entry name" value="PPR"/>
    <property type="match status" value="5"/>
</dbReference>
<dbReference type="Pfam" id="PF01535">
    <property type="entry name" value="PPR"/>
    <property type="match status" value="2"/>
</dbReference>
<keyword evidence="3" id="KW-0694">RNA-binding</keyword>
<feature type="repeat" description="PPR" evidence="4">
    <location>
        <begin position="385"/>
        <end position="419"/>
    </location>
</feature>
<dbReference type="PANTHER" id="PTHR47926:SF446">
    <property type="entry name" value="PENTACOTRIPEPTIDE-REPEAT REGION OF PRORP DOMAIN-CONTAINING PROTEIN"/>
    <property type="match status" value="1"/>
</dbReference>
<dbReference type="Pfam" id="PF20431">
    <property type="entry name" value="E_motif"/>
    <property type="match status" value="1"/>
</dbReference>
<dbReference type="Gene3D" id="3.30.70.80">
    <property type="entry name" value="Peptidase S8 propeptide/proteinase inhibitor I9"/>
    <property type="match status" value="2"/>
</dbReference>
<dbReference type="AlphaFoldDB" id="A0A5D2B3A0"/>
<dbReference type="PANTHER" id="PTHR47926">
    <property type="entry name" value="PENTATRICOPEPTIDE REPEAT-CONTAINING PROTEIN"/>
    <property type="match status" value="1"/>
</dbReference>
<dbReference type="GO" id="GO:0008270">
    <property type="term" value="F:zinc ion binding"/>
    <property type="evidence" value="ECO:0007669"/>
    <property type="project" value="InterPro"/>
</dbReference>
<comment type="similarity">
    <text evidence="1">Belongs to the PPR family. PCMP-H subfamily.</text>
</comment>
<dbReference type="InterPro" id="IPR046848">
    <property type="entry name" value="E_motif"/>
</dbReference>
<accession>A0A5D2B3A0</accession>
<dbReference type="InterPro" id="IPR032867">
    <property type="entry name" value="DYW_dom"/>
</dbReference>
<proteinExistence type="inferred from homology"/>
<feature type="repeat" description="PPR" evidence="4">
    <location>
        <begin position="183"/>
        <end position="217"/>
    </location>
</feature>
<evidence type="ECO:0000259" key="5">
    <source>
        <dbReference type="PROSITE" id="PS50102"/>
    </source>
</evidence>
<dbReference type="NCBIfam" id="TIGR00756">
    <property type="entry name" value="PPR"/>
    <property type="match status" value="5"/>
</dbReference>
<dbReference type="InterPro" id="IPR011990">
    <property type="entry name" value="TPR-like_helical_dom_sf"/>
</dbReference>
<dbReference type="Gene3D" id="1.25.40.10">
    <property type="entry name" value="Tetratricopeptide repeat domain"/>
    <property type="match status" value="4"/>
</dbReference>
<evidence type="ECO:0000256" key="4">
    <source>
        <dbReference type="PROSITE-ProRule" id="PRU00708"/>
    </source>
</evidence>
<dbReference type="Pfam" id="PF14432">
    <property type="entry name" value="DYW_deaminase"/>
    <property type="match status" value="1"/>
</dbReference>
<reference evidence="6 7" key="1">
    <citation type="submission" date="2019-06" db="EMBL/GenBank/DDBJ databases">
        <title>WGS assembly of Gossypium darwinii.</title>
        <authorList>
            <person name="Chen Z.J."/>
            <person name="Sreedasyam A."/>
            <person name="Ando A."/>
            <person name="Song Q."/>
            <person name="De L."/>
            <person name="Hulse-Kemp A."/>
            <person name="Ding M."/>
            <person name="Ye W."/>
            <person name="Kirkbride R."/>
            <person name="Jenkins J."/>
            <person name="Plott C."/>
            <person name="Lovell J."/>
            <person name="Lin Y.-M."/>
            <person name="Vaughn R."/>
            <person name="Liu B."/>
            <person name="Li W."/>
            <person name="Simpson S."/>
            <person name="Scheffler B."/>
            <person name="Saski C."/>
            <person name="Grover C."/>
            <person name="Hu G."/>
            <person name="Conover J."/>
            <person name="Carlson J."/>
            <person name="Shu S."/>
            <person name="Boston L."/>
            <person name="Williams M."/>
            <person name="Peterson D."/>
            <person name="Mcgee K."/>
            <person name="Jones D."/>
            <person name="Wendel J."/>
            <person name="Stelly D."/>
            <person name="Grimwood J."/>
            <person name="Schmutz J."/>
        </authorList>
    </citation>
    <scope>NUCLEOTIDE SEQUENCE [LARGE SCALE GENOMIC DNA]</scope>
    <source>
        <strain evidence="6">1808015.09</strain>
    </source>
</reference>
<sequence length="1080" mass="120754">MAMAMITSLSPATSSFSKFIEIKKCILEGFTSIKHLKHVHAALFRFGLHQDSYLLNLVLKASFNFDQTNYTRFIFHQAKDPNVFLWNTMIQGLVSTDCFLDATQFYASMRTQGFWPNNFTFPFVLKACSRLLDFHLGIRIHALVIKLGFDRDVFIKTSLLYLYSKCGYLDYARKVFDDIPDKNVISWTAMISGYIDVERYREAVDLFRKLIDMGLRPDSFSVVRVLSACAHLGDLNSGEWIDRCITQFGLSRNVFVATALVDMYAKCGNMEKARYAFDGVPVKDIITWSTMIQGYASNGLPKEALDLFFQMQKEKLAPDRYSMVGVLSACARLGALELGDWASKLMDIEEFLSNPVLGTALIDMYAKCGSMTQAWEIFKRMKEKDVVVWNAAISGLAMNGHVKPAFGLFGQMEKSGILPNANTFMGLLCGCTHVGLVNDGRRYFDSMNRVFSLTPTIEHYGCMVDLLARAGLLGDAHQLIKNMPMEANCIVWGALLGGCRLHKDTQLAEYVLKKLIELEPWNSGNYVLLSNIYSASHKWDAAAKIRSIMNERGIQKVPGYSWIEVNGTVHEFLVGDKSHPMSEMIYKKLGGLAKELKAAGYIPTTDYVLFDIEEEEKEHFLGCHSEKLAIAFGLISTAPLDVIRVVKNLRVCGHLFTWAGNGKRGPTQPTEAEYQKLISAKHKHSAGSGEATAMPMEALCPSLAVPTISFGINNSHKSLPHLASLNTKIRFPIAVQNHFNLSLSNYCISSSKTEIATLASFVSSSTAKGNYWVVLMAKPPEGFTSKPQIIDYYVNTLGTVLGSEKDAQMCIYDASCDTHFGFCCHIDEQASRELARLPEVLLVKPDPNYNSKQKDYTASNIEFIANIGNLQLFPAGNTKHWLVRMDKPGIGVVTKAQMVDYYTQILTKVLGNEKDAQMCIYHVSWQSQFGFCCELDEESANELAGVPGVLSVELDKNFESENKDYGGNNLQNSTSASETTSIRTKKLFITGLSFYTSEKTLRSHFEGFGELVEVKIIMDKISKRSKGYAFVEYTTEEAASAALKEMNGKIINGWMIVVDVAKTKPQNFSRSRPRPTVRRE</sequence>
<dbReference type="SUPFAM" id="SSF54928">
    <property type="entry name" value="RNA-binding domain, RBD"/>
    <property type="match status" value="1"/>
</dbReference>
<dbReference type="FunFam" id="1.25.40.10:FF:000344">
    <property type="entry name" value="Pentatricopeptide repeat-containing protein"/>
    <property type="match status" value="1"/>
</dbReference>
<dbReference type="SMART" id="SM00360">
    <property type="entry name" value="RRM"/>
    <property type="match status" value="1"/>
</dbReference>
<dbReference type="InterPro" id="IPR002885">
    <property type="entry name" value="PPR_rpt"/>
</dbReference>
<dbReference type="InterPro" id="IPR012677">
    <property type="entry name" value="Nucleotide-bd_a/b_plait_sf"/>
</dbReference>
<dbReference type="InterPro" id="IPR035979">
    <property type="entry name" value="RBD_domain_sf"/>
</dbReference>
<dbReference type="Proteomes" id="UP000323506">
    <property type="component" value="Chromosome D10"/>
</dbReference>
<dbReference type="EMBL" id="CM017710">
    <property type="protein sequence ID" value="TYG51329.1"/>
    <property type="molecule type" value="Genomic_DNA"/>
</dbReference>
<dbReference type="GO" id="GO:0003723">
    <property type="term" value="F:RNA binding"/>
    <property type="evidence" value="ECO:0007669"/>
    <property type="project" value="UniProtKB-UniRule"/>
</dbReference>
<dbReference type="InterPro" id="IPR046849">
    <property type="entry name" value="E2_motif"/>
</dbReference>
<dbReference type="PROSITE" id="PS50102">
    <property type="entry name" value="RRM"/>
    <property type="match status" value="1"/>
</dbReference>
<evidence type="ECO:0000256" key="2">
    <source>
        <dbReference type="ARBA" id="ARBA00022737"/>
    </source>
</evidence>
<dbReference type="FunFam" id="1.25.40.10:FF:000450">
    <property type="entry name" value="Putative pentatricopeptide repeat-containing protein"/>
    <property type="match status" value="1"/>
</dbReference>
<dbReference type="InterPro" id="IPR037045">
    <property type="entry name" value="S8pro/Inhibitor_I9_sf"/>
</dbReference>
<evidence type="ECO:0000313" key="7">
    <source>
        <dbReference type="Proteomes" id="UP000323506"/>
    </source>
</evidence>
<feature type="domain" description="RRM" evidence="5">
    <location>
        <begin position="985"/>
        <end position="1063"/>
    </location>
</feature>
<keyword evidence="2" id="KW-0677">Repeat</keyword>
<feature type="repeat" description="PPR" evidence="4">
    <location>
        <begin position="284"/>
        <end position="318"/>
    </location>
</feature>
<evidence type="ECO:0000313" key="6">
    <source>
        <dbReference type="EMBL" id="TYG51329.1"/>
    </source>
</evidence>